<dbReference type="GO" id="GO:0030288">
    <property type="term" value="C:outer membrane-bounded periplasmic space"/>
    <property type="evidence" value="ECO:0007669"/>
    <property type="project" value="InterPro"/>
</dbReference>
<dbReference type="Pfam" id="PF08534">
    <property type="entry name" value="Redoxin"/>
    <property type="match status" value="1"/>
</dbReference>
<dbReference type="PANTHER" id="PTHR42852">
    <property type="entry name" value="THIOL:DISULFIDE INTERCHANGE PROTEIN DSBE"/>
    <property type="match status" value="1"/>
</dbReference>
<dbReference type="PROSITE" id="PS00194">
    <property type="entry name" value="THIOREDOXIN_1"/>
    <property type="match status" value="1"/>
</dbReference>
<dbReference type="InterPro" id="IPR036249">
    <property type="entry name" value="Thioredoxin-like_sf"/>
</dbReference>
<protein>
    <submittedName>
        <fullName evidence="7">DsbE family thiol:disulfide interchange protein</fullName>
    </submittedName>
</protein>
<keyword evidence="8" id="KW-1185">Reference proteome</keyword>
<evidence type="ECO:0000259" key="6">
    <source>
        <dbReference type="PROSITE" id="PS51352"/>
    </source>
</evidence>
<dbReference type="SUPFAM" id="SSF52833">
    <property type="entry name" value="Thioredoxin-like"/>
    <property type="match status" value="1"/>
</dbReference>
<gene>
    <name evidence="7" type="ORF">J1N51_03775</name>
</gene>
<keyword evidence="4" id="KW-1015">Disulfide bond</keyword>
<evidence type="ECO:0000256" key="4">
    <source>
        <dbReference type="ARBA" id="ARBA00023157"/>
    </source>
</evidence>
<reference evidence="7" key="1">
    <citation type="submission" date="2021-03" db="EMBL/GenBank/DDBJ databases">
        <title>Description of Psychrosphaera ytuae sp. nov. isolated from deep sea sediment of South China Sea.</title>
        <authorList>
            <person name="Zhang J."/>
            <person name="Xu X.-D."/>
        </authorList>
    </citation>
    <scope>NUCLEOTIDE SEQUENCE</scope>
    <source>
        <strain evidence="7">MTZ26</strain>
    </source>
</reference>
<dbReference type="InterPro" id="IPR050553">
    <property type="entry name" value="Thioredoxin_ResA/DsbE_sf"/>
</dbReference>
<evidence type="ECO:0000313" key="8">
    <source>
        <dbReference type="Proteomes" id="UP000682739"/>
    </source>
</evidence>
<organism evidence="7 8">
    <name type="scientific">Psychrosphaera ytuae</name>
    <dbReference type="NCBI Taxonomy" id="2820710"/>
    <lineage>
        <taxon>Bacteria</taxon>
        <taxon>Pseudomonadati</taxon>
        <taxon>Pseudomonadota</taxon>
        <taxon>Gammaproteobacteria</taxon>
        <taxon>Alteromonadales</taxon>
        <taxon>Pseudoalteromonadaceae</taxon>
        <taxon>Psychrosphaera</taxon>
    </lineage>
</organism>
<dbReference type="Gene3D" id="3.40.30.10">
    <property type="entry name" value="Glutaredoxin"/>
    <property type="match status" value="1"/>
</dbReference>
<dbReference type="Proteomes" id="UP000682739">
    <property type="component" value="Chromosome"/>
</dbReference>
<keyword evidence="3" id="KW-0201">Cytochrome c-type biogenesis</keyword>
<dbReference type="EMBL" id="CP072110">
    <property type="protein sequence ID" value="QTH64598.1"/>
    <property type="molecule type" value="Genomic_DNA"/>
</dbReference>
<dbReference type="NCBIfam" id="TIGR00385">
    <property type="entry name" value="dsbE"/>
    <property type="match status" value="1"/>
</dbReference>
<dbReference type="InterPro" id="IPR013766">
    <property type="entry name" value="Thioredoxin_domain"/>
</dbReference>
<evidence type="ECO:0000256" key="5">
    <source>
        <dbReference type="ARBA" id="ARBA00023284"/>
    </source>
</evidence>
<comment type="subcellular location">
    <subcellularLocation>
        <location evidence="1">Cell inner membrane</location>
        <topology evidence="1">Single-pass membrane protein</topology>
        <orientation evidence="1">Periplasmic side</orientation>
    </subcellularLocation>
</comment>
<dbReference type="PANTHER" id="PTHR42852:SF6">
    <property type="entry name" value="THIOL:DISULFIDE INTERCHANGE PROTEIN DSBE"/>
    <property type="match status" value="1"/>
</dbReference>
<comment type="similarity">
    <text evidence="2">Belongs to the thioredoxin family. DsbE subfamily.</text>
</comment>
<dbReference type="InterPro" id="IPR017937">
    <property type="entry name" value="Thioredoxin_CS"/>
</dbReference>
<dbReference type="PROSITE" id="PS51352">
    <property type="entry name" value="THIOREDOXIN_2"/>
    <property type="match status" value="1"/>
</dbReference>
<evidence type="ECO:0000256" key="1">
    <source>
        <dbReference type="ARBA" id="ARBA00004383"/>
    </source>
</evidence>
<keyword evidence="5" id="KW-0676">Redox-active center</keyword>
<accession>A0A975DCZ7</accession>
<evidence type="ECO:0000256" key="3">
    <source>
        <dbReference type="ARBA" id="ARBA00022748"/>
    </source>
</evidence>
<dbReference type="InterPro" id="IPR004799">
    <property type="entry name" value="Periplasmic_diS_OxRdtase_DsbE"/>
</dbReference>
<evidence type="ECO:0000313" key="7">
    <source>
        <dbReference type="EMBL" id="QTH64598.1"/>
    </source>
</evidence>
<feature type="domain" description="Thioredoxin" evidence="6">
    <location>
        <begin position="36"/>
        <end position="188"/>
    </location>
</feature>
<dbReference type="KEGG" id="psym:J1N51_03775"/>
<evidence type="ECO:0000256" key="2">
    <source>
        <dbReference type="ARBA" id="ARBA00007758"/>
    </source>
</evidence>
<dbReference type="AlphaFoldDB" id="A0A975DCZ7"/>
<name>A0A975DCZ7_9GAMM</name>
<dbReference type="GO" id="GO:0005886">
    <property type="term" value="C:plasma membrane"/>
    <property type="evidence" value="ECO:0007669"/>
    <property type="project" value="UniProtKB-SubCell"/>
</dbReference>
<dbReference type="RefSeq" id="WP_208832652.1">
    <property type="nucleotide sequence ID" value="NZ_CP072110.1"/>
</dbReference>
<proteinExistence type="inferred from homology"/>
<sequence length="197" mass="22735">MNKRFLLSLTPFLIFGLLCVFLLKGLFSDPTKRDSALLERPLPEFKLVDLYDDSVIHDRQSLLGQPVLLNVWGTWCTTCKYELPFLTKLREEYGVKIVGIYYEQAHAPQFGQFVDVKDIRVDVKEMLARWGNPYQYNILDLDRSLSLDLGVTGAPESFLVDANGVIKKHHMGDINERIWRSELAPIWNSMESRDVNN</sequence>
<dbReference type="GO" id="GO:0017004">
    <property type="term" value="P:cytochrome complex assembly"/>
    <property type="evidence" value="ECO:0007669"/>
    <property type="project" value="UniProtKB-KW"/>
</dbReference>
<dbReference type="InterPro" id="IPR013740">
    <property type="entry name" value="Redoxin"/>
</dbReference>
<dbReference type="GO" id="GO:0015036">
    <property type="term" value="F:disulfide oxidoreductase activity"/>
    <property type="evidence" value="ECO:0007669"/>
    <property type="project" value="InterPro"/>
</dbReference>